<dbReference type="InterPro" id="IPR002048">
    <property type="entry name" value="EF_hand_dom"/>
</dbReference>
<dbReference type="SUPFAM" id="SSF47473">
    <property type="entry name" value="EF-hand"/>
    <property type="match status" value="1"/>
</dbReference>
<dbReference type="SMART" id="SM00054">
    <property type="entry name" value="EFh"/>
    <property type="match status" value="1"/>
</dbReference>
<dbReference type="PROSITE" id="PS50920">
    <property type="entry name" value="SOLCAR"/>
    <property type="match status" value="3"/>
</dbReference>
<dbReference type="Pfam" id="PF13202">
    <property type="entry name" value="EF-hand_5"/>
    <property type="match status" value="1"/>
</dbReference>
<comment type="similarity">
    <text evidence="9">Belongs to the mitochondrial carrier (TC 2.A.29) family.</text>
</comment>
<evidence type="ECO:0000256" key="6">
    <source>
        <dbReference type="ARBA" id="ARBA00022989"/>
    </source>
</evidence>
<dbReference type="Gene3D" id="1.10.238.10">
    <property type="entry name" value="EF-hand"/>
    <property type="match status" value="1"/>
</dbReference>
<feature type="domain" description="EF-hand" evidence="10">
    <location>
        <begin position="60"/>
        <end position="95"/>
    </location>
</feature>
<dbReference type="GO" id="GO:0005743">
    <property type="term" value="C:mitochondrial inner membrane"/>
    <property type="evidence" value="ECO:0007669"/>
    <property type="project" value="UniProtKB-SubCell"/>
</dbReference>
<dbReference type="PANTHER" id="PTHR24089">
    <property type="entry name" value="SOLUTE CARRIER FAMILY 25"/>
    <property type="match status" value="1"/>
</dbReference>
<organism evidence="11 12">
    <name type="scientific">Cymbomonas tetramitiformis</name>
    <dbReference type="NCBI Taxonomy" id="36881"/>
    <lineage>
        <taxon>Eukaryota</taxon>
        <taxon>Viridiplantae</taxon>
        <taxon>Chlorophyta</taxon>
        <taxon>Pyramimonadophyceae</taxon>
        <taxon>Pyramimonadales</taxon>
        <taxon>Pyramimonadaceae</taxon>
        <taxon>Cymbomonas</taxon>
    </lineage>
</organism>
<dbReference type="PROSITE" id="PS00018">
    <property type="entry name" value="EF_HAND_1"/>
    <property type="match status" value="1"/>
</dbReference>
<keyword evidence="12" id="KW-1185">Reference proteome</keyword>
<dbReference type="GO" id="GO:0005509">
    <property type="term" value="F:calcium ion binding"/>
    <property type="evidence" value="ECO:0007669"/>
    <property type="project" value="InterPro"/>
</dbReference>
<comment type="caution">
    <text evidence="11">The sequence shown here is derived from an EMBL/GenBank/DDBJ whole genome shotgun (WGS) entry which is preliminary data.</text>
</comment>
<reference evidence="11 12" key="1">
    <citation type="journal article" date="2015" name="Genome Biol. Evol.">
        <title>Comparative Genomics of a Bacterivorous Green Alga Reveals Evolutionary Causalities and Consequences of Phago-Mixotrophic Mode of Nutrition.</title>
        <authorList>
            <person name="Burns J.A."/>
            <person name="Paasch A."/>
            <person name="Narechania A."/>
            <person name="Kim E."/>
        </authorList>
    </citation>
    <scope>NUCLEOTIDE SEQUENCE [LARGE SCALE GENOMIC DNA]</scope>
    <source>
        <strain evidence="11 12">PLY_AMNH</strain>
    </source>
</reference>
<dbReference type="Proteomes" id="UP001190700">
    <property type="component" value="Unassembled WGS sequence"/>
</dbReference>
<dbReference type="InterPro" id="IPR018247">
    <property type="entry name" value="EF_Hand_1_Ca_BS"/>
</dbReference>
<dbReference type="PRINTS" id="PR00926">
    <property type="entry name" value="MITOCARRIER"/>
</dbReference>
<dbReference type="EMBL" id="LGRX02005957">
    <property type="protein sequence ID" value="KAK3277726.1"/>
    <property type="molecule type" value="Genomic_DNA"/>
</dbReference>
<dbReference type="Gene3D" id="1.50.40.10">
    <property type="entry name" value="Mitochondrial carrier domain"/>
    <property type="match status" value="1"/>
</dbReference>
<evidence type="ECO:0000256" key="7">
    <source>
        <dbReference type="ARBA" id="ARBA00023136"/>
    </source>
</evidence>
<evidence type="ECO:0000256" key="4">
    <source>
        <dbReference type="ARBA" id="ARBA00022737"/>
    </source>
</evidence>
<feature type="repeat" description="Solcar" evidence="8">
    <location>
        <begin position="301"/>
        <end position="387"/>
    </location>
</feature>
<dbReference type="InterPro" id="IPR002067">
    <property type="entry name" value="MCP"/>
</dbReference>
<name>A0AAE0LA16_9CHLO</name>
<dbReference type="InterPro" id="IPR011992">
    <property type="entry name" value="EF-hand-dom_pair"/>
</dbReference>
<protein>
    <recommendedName>
        <fullName evidence="10">EF-hand domain-containing protein</fullName>
    </recommendedName>
</protein>
<keyword evidence="5" id="KW-0106">Calcium</keyword>
<evidence type="ECO:0000256" key="9">
    <source>
        <dbReference type="RuleBase" id="RU000488"/>
    </source>
</evidence>
<evidence type="ECO:0000256" key="5">
    <source>
        <dbReference type="ARBA" id="ARBA00022837"/>
    </source>
</evidence>
<sequence>MRKLYDEIDVNQDGKLTESALLKYTSQHHLLSSYVNEFIRAAGGVKRSVAFNDFVTFTQKKEASLRESFNAIDVNGDGAITMDELEAALDKIRVCQGYCPQTLFTRSPGFTRMIKVKRSSVARMLRAAVQNDQVSNSSCTGSCATVDGKSVVMDYDRFHSFFLLLPDDALLFDRWMDASCTRFRGCDVGGTVQVANKASREQGVYGTTRHLVAGAVAGAISRTATAPMEVLRLRMMVDGNSQGGLSAHVNKLWCEAKATRGAVFFAGNGANVARSTPQKSIDFVTFAAYKSAFRQLSILPNESVQTLAAGALAGATSCLVLYPLEVARSRLIMQTGDKVSAGVFKTILEIQRKEGRRALYMGLKPSLLGIIPEAAIAYGCSDLLKQAYGKLAQVPADEIGVIPAMYCGMLSAFTGQAVAYPLEVIAKRMQCQGCSVAERTVVGAARNILREEGVTALYRGIIPASVKVLPMAMVSFGVYEVMTQLL</sequence>
<keyword evidence="2 9" id="KW-0813">Transport</keyword>
<feature type="repeat" description="Solcar" evidence="8">
    <location>
        <begin position="205"/>
        <end position="292"/>
    </location>
</feature>
<evidence type="ECO:0000256" key="3">
    <source>
        <dbReference type="ARBA" id="ARBA00022692"/>
    </source>
</evidence>
<evidence type="ECO:0000256" key="2">
    <source>
        <dbReference type="ARBA" id="ARBA00022448"/>
    </source>
</evidence>
<keyword evidence="6" id="KW-1133">Transmembrane helix</keyword>
<gene>
    <name evidence="11" type="ORF">CYMTET_14309</name>
</gene>
<dbReference type="SUPFAM" id="SSF103506">
    <property type="entry name" value="Mitochondrial carrier"/>
    <property type="match status" value="1"/>
</dbReference>
<dbReference type="GO" id="GO:0055085">
    <property type="term" value="P:transmembrane transport"/>
    <property type="evidence" value="ECO:0007669"/>
    <property type="project" value="InterPro"/>
</dbReference>
<keyword evidence="4" id="KW-0677">Repeat</keyword>
<dbReference type="InterPro" id="IPR023395">
    <property type="entry name" value="MCP_dom_sf"/>
</dbReference>
<evidence type="ECO:0000313" key="11">
    <source>
        <dbReference type="EMBL" id="KAK3277726.1"/>
    </source>
</evidence>
<keyword evidence="3 8" id="KW-0812">Transmembrane</keyword>
<evidence type="ECO:0000256" key="8">
    <source>
        <dbReference type="PROSITE-ProRule" id="PRU00282"/>
    </source>
</evidence>
<evidence type="ECO:0000259" key="10">
    <source>
        <dbReference type="PROSITE" id="PS50222"/>
    </source>
</evidence>
<accession>A0AAE0LA16</accession>
<proteinExistence type="inferred from homology"/>
<evidence type="ECO:0000313" key="12">
    <source>
        <dbReference type="Proteomes" id="UP001190700"/>
    </source>
</evidence>
<keyword evidence="7 8" id="KW-0472">Membrane</keyword>
<comment type="subcellular location">
    <subcellularLocation>
        <location evidence="1">Mitochondrion inner membrane</location>
        <topology evidence="1">Multi-pass membrane protein</topology>
    </subcellularLocation>
</comment>
<feature type="repeat" description="Solcar" evidence="8">
    <location>
        <begin position="399"/>
        <end position="485"/>
    </location>
</feature>
<dbReference type="InterPro" id="IPR018108">
    <property type="entry name" value="MCP_transmembrane"/>
</dbReference>
<dbReference type="Pfam" id="PF00153">
    <property type="entry name" value="Mito_carr"/>
    <property type="match status" value="3"/>
</dbReference>
<dbReference type="AlphaFoldDB" id="A0AAE0LA16"/>
<evidence type="ECO:0000256" key="1">
    <source>
        <dbReference type="ARBA" id="ARBA00004448"/>
    </source>
</evidence>
<dbReference type="PROSITE" id="PS50222">
    <property type="entry name" value="EF_HAND_2"/>
    <property type="match status" value="1"/>
</dbReference>